<keyword evidence="2" id="KW-1185">Reference proteome</keyword>
<dbReference type="AlphaFoldDB" id="A0A8R1DMG6"/>
<sequence>MDRDFLLSACLSFALEFEYPKKETRKHTGCKTEIRKKCPVEIKTTVGMTFDDVGIEVTMPTEKSGPLTNVDSEVSGFRKHSKLLIEREQLRQPEIVTGNSEEEEVRVQRVRKSARIKAIETRKTRTDIQTAVTSALRIAGSSVNLKSKMTLTASWKEMQHMSSEWLQRFVLHETFRKTKFQAFFLNGVNALRSTMTSARPRPPEVHQLILRFVVDFNKIYEIAQMKGVKEIIGTLARFIEGTLGKYLSCPRIMNSTHLPWIQTKQVLKLLLSVTMSPDSIYGLLHLLSNIQIYFLKKWSNRKDRDEEFISYAVSQIQFFGSILSGRLVKLAERQKYGFQT</sequence>
<organism evidence="1 2">
    <name type="scientific">Caenorhabditis japonica</name>
    <dbReference type="NCBI Taxonomy" id="281687"/>
    <lineage>
        <taxon>Eukaryota</taxon>
        <taxon>Metazoa</taxon>
        <taxon>Ecdysozoa</taxon>
        <taxon>Nematoda</taxon>
        <taxon>Chromadorea</taxon>
        <taxon>Rhabditida</taxon>
        <taxon>Rhabditina</taxon>
        <taxon>Rhabditomorpha</taxon>
        <taxon>Rhabditoidea</taxon>
        <taxon>Rhabditidae</taxon>
        <taxon>Peloderinae</taxon>
        <taxon>Caenorhabditis</taxon>
    </lineage>
</organism>
<reference evidence="2" key="1">
    <citation type="submission" date="2010-08" db="EMBL/GenBank/DDBJ databases">
        <authorList>
            <consortium name="Caenorhabditis japonica Sequencing Consortium"/>
            <person name="Wilson R.K."/>
        </authorList>
    </citation>
    <scope>NUCLEOTIDE SEQUENCE [LARGE SCALE GENOMIC DNA]</scope>
    <source>
        <strain evidence="2">DF5081</strain>
    </source>
</reference>
<evidence type="ECO:0000313" key="2">
    <source>
        <dbReference type="Proteomes" id="UP000005237"/>
    </source>
</evidence>
<evidence type="ECO:0000313" key="1">
    <source>
        <dbReference type="EnsemblMetazoa" id="CJA06482.1"/>
    </source>
</evidence>
<proteinExistence type="predicted"/>
<dbReference type="Proteomes" id="UP000005237">
    <property type="component" value="Unassembled WGS sequence"/>
</dbReference>
<dbReference type="EnsemblMetazoa" id="CJA06482.1">
    <property type="protein sequence ID" value="CJA06482.1"/>
    <property type="gene ID" value="WBGene00125686"/>
</dbReference>
<reference evidence="1" key="2">
    <citation type="submission" date="2022-06" db="UniProtKB">
        <authorList>
            <consortium name="EnsemblMetazoa"/>
        </authorList>
    </citation>
    <scope>IDENTIFICATION</scope>
    <source>
        <strain evidence="1">DF5081</strain>
    </source>
</reference>
<accession>A0A8R1DMG6</accession>
<protein>
    <submittedName>
        <fullName evidence="1">Uncharacterized protein</fullName>
    </submittedName>
</protein>
<name>A0A8R1DMG6_CAEJA</name>